<evidence type="ECO:0000313" key="1">
    <source>
        <dbReference type="EMBL" id="UNI18826.1"/>
    </source>
</evidence>
<proteinExistence type="predicted"/>
<keyword evidence="2" id="KW-1185">Reference proteome</keyword>
<reference evidence="1" key="1">
    <citation type="submission" date="2021-11" db="EMBL/GenBank/DDBJ databases">
        <title>Purpureocillium_takamizusanense_genome.</title>
        <authorList>
            <person name="Nguyen N.-H."/>
        </authorList>
    </citation>
    <scope>NUCLEOTIDE SEQUENCE</scope>
    <source>
        <strain evidence="1">PT3</strain>
    </source>
</reference>
<evidence type="ECO:0000313" key="2">
    <source>
        <dbReference type="Proteomes" id="UP000829364"/>
    </source>
</evidence>
<dbReference type="KEGG" id="ptkz:JDV02_005072"/>
<dbReference type="GeneID" id="72067022"/>
<name>A0A9Q8QH78_9HYPO</name>
<sequence>MGDDFFKWLQQIRFSLRDAGLLGYLDDTVSRPSEPGLKQIDFDRERALVNNVIYSSLHISVQQGISSMFTRNFNSVSPPELIRAVNTKVMWPALYYTRLATFIRIPSTRWLPEDDAREVMQEVHDEWDLIRVCERGVSDDVYIGVVMALLHGTEHEDDLLGDIVGEMEHYNFTASELRAWLTARFGLEQPI</sequence>
<dbReference type="AlphaFoldDB" id="A0A9Q8QH78"/>
<dbReference type="EMBL" id="CP086357">
    <property type="protein sequence ID" value="UNI18826.1"/>
    <property type="molecule type" value="Genomic_DNA"/>
</dbReference>
<gene>
    <name evidence="1" type="ORF">JDV02_005072</name>
</gene>
<protein>
    <submittedName>
        <fullName evidence="1">Uncharacterized protein</fullName>
    </submittedName>
</protein>
<organism evidence="1 2">
    <name type="scientific">Purpureocillium takamizusanense</name>
    <dbReference type="NCBI Taxonomy" id="2060973"/>
    <lineage>
        <taxon>Eukaryota</taxon>
        <taxon>Fungi</taxon>
        <taxon>Dikarya</taxon>
        <taxon>Ascomycota</taxon>
        <taxon>Pezizomycotina</taxon>
        <taxon>Sordariomycetes</taxon>
        <taxon>Hypocreomycetidae</taxon>
        <taxon>Hypocreales</taxon>
        <taxon>Ophiocordycipitaceae</taxon>
        <taxon>Purpureocillium</taxon>
    </lineage>
</organism>
<dbReference type="Proteomes" id="UP000829364">
    <property type="component" value="Chromosome 4"/>
</dbReference>
<accession>A0A9Q8QH78</accession>
<dbReference type="RefSeq" id="XP_047842307.1">
    <property type="nucleotide sequence ID" value="XM_047986327.1"/>
</dbReference>
<dbReference type="OrthoDB" id="10423790at2759"/>